<accession>A0AAW5QZU1</accession>
<evidence type="ECO:0000313" key="3">
    <source>
        <dbReference type="Proteomes" id="UP001320898"/>
    </source>
</evidence>
<dbReference type="InterPro" id="IPR002539">
    <property type="entry name" value="MaoC-like_dom"/>
</dbReference>
<name>A0AAW5QZU1_9HYPH</name>
<dbReference type="AlphaFoldDB" id="A0AAW5QZU1"/>
<protein>
    <submittedName>
        <fullName evidence="2">MaoC family dehydratase</fullName>
    </submittedName>
</protein>
<reference evidence="2 3" key="1">
    <citation type="submission" date="2022-04" db="EMBL/GenBank/DDBJ databases">
        <authorList>
            <person name="Ye Y.-Q."/>
            <person name="Du Z.-J."/>
        </authorList>
    </citation>
    <scope>NUCLEOTIDE SEQUENCE [LARGE SCALE GENOMIC DNA]</scope>
    <source>
        <strain evidence="2 3">A6E488</strain>
    </source>
</reference>
<dbReference type="PANTHER" id="PTHR43664:SF1">
    <property type="entry name" value="BETA-METHYLMALYL-COA DEHYDRATASE"/>
    <property type="match status" value="1"/>
</dbReference>
<proteinExistence type="predicted"/>
<dbReference type="InterPro" id="IPR052342">
    <property type="entry name" value="MCH/BMMD"/>
</dbReference>
<dbReference type="SUPFAM" id="SSF54637">
    <property type="entry name" value="Thioesterase/thiol ester dehydrase-isomerase"/>
    <property type="match status" value="1"/>
</dbReference>
<evidence type="ECO:0000259" key="1">
    <source>
        <dbReference type="Pfam" id="PF01575"/>
    </source>
</evidence>
<sequence>MIGSTRKAFEDFTPGDSVVFHRTRVSKEDIVDFAADWDPQPMHLDEEAGKASILGGLTGSGWHMICLLMRGMCDGFLIDSTSAGSPGVDDVRWLRPLRPGDDLSIRYTVLDARVSNSRPGIGIVRFRFEMTNQNDETIMVVENPIMFGRRQHAEAAS</sequence>
<organism evidence="2 3">
    <name type="scientific">Microbaculum marinisediminis</name>
    <dbReference type="NCBI Taxonomy" id="2931392"/>
    <lineage>
        <taxon>Bacteria</taxon>
        <taxon>Pseudomonadati</taxon>
        <taxon>Pseudomonadota</taxon>
        <taxon>Alphaproteobacteria</taxon>
        <taxon>Hyphomicrobiales</taxon>
        <taxon>Tepidamorphaceae</taxon>
        <taxon>Microbaculum</taxon>
    </lineage>
</organism>
<gene>
    <name evidence="2" type="ORF">MUB46_08745</name>
</gene>
<dbReference type="Pfam" id="PF01575">
    <property type="entry name" value="MaoC_dehydratas"/>
    <property type="match status" value="1"/>
</dbReference>
<dbReference type="Gene3D" id="3.10.129.10">
    <property type="entry name" value="Hotdog Thioesterase"/>
    <property type="match status" value="1"/>
</dbReference>
<dbReference type="CDD" id="cd03454">
    <property type="entry name" value="YdeM"/>
    <property type="match status" value="1"/>
</dbReference>
<evidence type="ECO:0000313" key="2">
    <source>
        <dbReference type="EMBL" id="MCT8971938.1"/>
    </source>
</evidence>
<dbReference type="EMBL" id="JALIDZ010000003">
    <property type="protein sequence ID" value="MCT8971938.1"/>
    <property type="molecule type" value="Genomic_DNA"/>
</dbReference>
<dbReference type="InterPro" id="IPR029069">
    <property type="entry name" value="HotDog_dom_sf"/>
</dbReference>
<keyword evidence="3" id="KW-1185">Reference proteome</keyword>
<dbReference type="RefSeq" id="WP_261615499.1">
    <property type="nucleotide sequence ID" value="NZ_JALIDZ010000003.1"/>
</dbReference>
<dbReference type="Proteomes" id="UP001320898">
    <property type="component" value="Unassembled WGS sequence"/>
</dbReference>
<dbReference type="PANTHER" id="PTHR43664">
    <property type="entry name" value="MONOAMINE OXIDASE-RELATED"/>
    <property type="match status" value="1"/>
</dbReference>
<comment type="caution">
    <text evidence="2">The sequence shown here is derived from an EMBL/GenBank/DDBJ whole genome shotgun (WGS) entry which is preliminary data.</text>
</comment>
<feature type="domain" description="MaoC-like" evidence="1">
    <location>
        <begin position="14"/>
        <end position="114"/>
    </location>
</feature>